<evidence type="ECO:0000256" key="2">
    <source>
        <dbReference type="SAM" id="Phobius"/>
    </source>
</evidence>
<feature type="region of interest" description="Disordered" evidence="1">
    <location>
        <begin position="23"/>
        <end position="98"/>
    </location>
</feature>
<dbReference type="Proteomes" id="UP000523079">
    <property type="component" value="Unassembled WGS sequence"/>
</dbReference>
<gene>
    <name evidence="4" type="ORF">FHX74_003851</name>
</gene>
<feature type="region of interest" description="Disordered" evidence="1">
    <location>
        <begin position="145"/>
        <end position="176"/>
    </location>
</feature>
<keyword evidence="2" id="KW-1133">Transmembrane helix</keyword>
<dbReference type="Pfam" id="PF10708">
    <property type="entry name" value="DUF2510"/>
    <property type="match status" value="1"/>
</dbReference>
<feature type="compositionally biased region" description="Low complexity" evidence="1">
    <location>
        <begin position="48"/>
        <end position="57"/>
    </location>
</feature>
<keyword evidence="2" id="KW-0812">Transmembrane</keyword>
<dbReference type="InterPro" id="IPR018929">
    <property type="entry name" value="DUF2510"/>
</dbReference>
<feature type="transmembrane region" description="Helical" evidence="2">
    <location>
        <begin position="116"/>
        <end position="137"/>
    </location>
</feature>
<accession>A0A7W3P7N1</accession>
<feature type="domain" description="DUF2510" evidence="3">
    <location>
        <begin position="4"/>
        <end position="37"/>
    </location>
</feature>
<evidence type="ECO:0000259" key="3">
    <source>
        <dbReference type="Pfam" id="PF10708"/>
    </source>
</evidence>
<reference evidence="4 5" key="1">
    <citation type="submission" date="2020-07" db="EMBL/GenBank/DDBJ databases">
        <title>Sequencing the genomes of 1000 actinobacteria strains.</title>
        <authorList>
            <person name="Klenk H.-P."/>
        </authorList>
    </citation>
    <scope>NUCLEOTIDE SEQUENCE [LARGE SCALE GENOMIC DNA]</scope>
    <source>
        <strain evidence="4 5">DSM 100723</strain>
    </source>
</reference>
<feature type="compositionally biased region" description="Polar residues" evidence="1">
    <location>
        <begin position="161"/>
        <end position="171"/>
    </location>
</feature>
<evidence type="ECO:0000256" key="1">
    <source>
        <dbReference type="SAM" id="MobiDB-lite"/>
    </source>
</evidence>
<protein>
    <recommendedName>
        <fullName evidence="3">DUF2510 domain-containing protein</fullName>
    </recommendedName>
</protein>
<dbReference type="EMBL" id="JACGWT010000007">
    <property type="protein sequence ID" value="MBA8796198.1"/>
    <property type="molecule type" value="Genomic_DNA"/>
</dbReference>
<feature type="compositionally biased region" description="Gly residues" evidence="1">
    <location>
        <begin position="58"/>
        <end position="79"/>
    </location>
</feature>
<evidence type="ECO:0000313" key="4">
    <source>
        <dbReference type="EMBL" id="MBA8796198.1"/>
    </source>
</evidence>
<sequence>MARAGWYPDPGGQPGLYRYWDGKAWSAGTSTNPASPPPSQALGGTPQPGATGSPYGAGSSGPYGGQSSGGPGGAYGGAYGQQTGYRPGGTGPAYGQSQPAGAYQAYQQAGSKPRRWPWWIGIGAVVAIVAVVVVLVVRGVTGGGLFGSPSGQGSSDVCPTVSKTPTESNEPNDGRVHGGPVSYPLLGSPWSAPTPDDRIPFGSDVLSQTITVEANYQPGANWVASVLIGQLIAGDGFYSPEEGSKIVVRCIIGAFYGNAVVTRDDTENKATKVDGHDAWIVRSHLSFDIPNLRTKGETMIVVIVNAGVTSGIFYASIPDTSKQYLEPAEEALKGLQVD</sequence>
<keyword evidence="5" id="KW-1185">Reference proteome</keyword>
<name>A0A7W3P7N1_9ACTN</name>
<dbReference type="AlphaFoldDB" id="A0A7W3P7N1"/>
<organism evidence="4 5">
    <name type="scientific">Microlunatus kandeliicorticis</name>
    <dbReference type="NCBI Taxonomy" id="1759536"/>
    <lineage>
        <taxon>Bacteria</taxon>
        <taxon>Bacillati</taxon>
        <taxon>Actinomycetota</taxon>
        <taxon>Actinomycetes</taxon>
        <taxon>Propionibacteriales</taxon>
        <taxon>Propionibacteriaceae</taxon>
        <taxon>Microlunatus</taxon>
    </lineage>
</organism>
<keyword evidence="2" id="KW-0472">Membrane</keyword>
<dbReference type="RefSeq" id="WP_182561826.1">
    <property type="nucleotide sequence ID" value="NZ_JACGWT010000007.1"/>
</dbReference>
<evidence type="ECO:0000313" key="5">
    <source>
        <dbReference type="Proteomes" id="UP000523079"/>
    </source>
</evidence>
<comment type="caution">
    <text evidence="4">The sequence shown here is derived from an EMBL/GenBank/DDBJ whole genome shotgun (WGS) entry which is preliminary data.</text>
</comment>
<proteinExistence type="predicted"/>